<dbReference type="KEGG" id="mpp:MICPUCDRAFT_50965"/>
<dbReference type="RefSeq" id="XP_003061368.1">
    <property type="nucleotide sequence ID" value="XM_003061322.1"/>
</dbReference>
<dbReference type="EMBL" id="GG663744">
    <property type="protein sequence ID" value="EEH53998.1"/>
    <property type="molecule type" value="Genomic_DNA"/>
</dbReference>
<dbReference type="Proteomes" id="UP000001876">
    <property type="component" value="Unassembled WGS sequence"/>
</dbReference>
<evidence type="ECO:0000313" key="2">
    <source>
        <dbReference type="Proteomes" id="UP000001876"/>
    </source>
</evidence>
<reference evidence="1 2" key="1">
    <citation type="journal article" date="2009" name="Science">
        <title>Green evolution and dynamic adaptations revealed by genomes of the marine picoeukaryotes Micromonas.</title>
        <authorList>
            <person name="Worden A.Z."/>
            <person name="Lee J.H."/>
            <person name="Mock T."/>
            <person name="Rouze P."/>
            <person name="Simmons M.P."/>
            <person name="Aerts A.L."/>
            <person name="Allen A.E."/>
            <person name="Cuvelier M.L."/>
            <person name="Derelle E."/>
            <person name="Everett M.V."/>
            <person name="Foulon E."/>
            <person name="Grimwood J."/>
            <person name="Gundlach H."/>
            <person name="Henrissat B."/>
            <person name="Napoli C."/>
            <person name="McDonald S.M."/>
            <person name="Parker M.S."/>
            <person name="Rombauts S."/>
            <person name="Salamov A."/>
            <person name="Von Dassow P."/>
            <person name="Badger J.H."/>
            <person name="Coutinho P.M."/>
            <person name="Demir E."/>
            <person name="Dubchak I."/>
            <person name="Gentemann C."/>
            <person name="Eikrem W."/>
            <person name="Gready J.E."/>
            <person name="John U."/>
            <person name="Lanier W."/>
            <person name="Lindquist E.A."/>
            <person name="Lucas S."/>
            <person name="Mayer K.F."/>
            <person name="Moreau H."/>
            <person name="Not F."/>
            <person name="Otillar R."/>
            <person name="Panaud O."/>
            <person name="Pangilinan J."/>
            <person name="Paulsen I."/>
            <person name="Piegu B."/>
            <person name="Poliakov A."/>
            <person name="Robbens S."/>
            <person name="Schmutz J."/>
            <person name="Toulza E."/>
            <person name="Wyss T."/>
            <person name="Zelensky A."/>
            <person name="Zhou K."/>
            <person name="Armbrust E.V."/>
            <person name="Bhattacharya D."/>
            <person name="Goodenough U.W."/>
            <person name="Van de Peer Y."/>
            <person name="Grigoriev I.V."/>
        </authorList>
    </citation>
    <scope>NUCLEOTIDE SEQUENCE [LARGE SCALE GENOMIC DNA]</scope>
    <source>
        <strain evidence="1 2">CCMP1545</strain>
    </source>
</reference>
<organism evidence="2">
    <name type="scientific">Micromonas pusilla (strain CCMP1545)</name>
    <name type="common">Picoplanktonic green alga</name>
    <dbReference type="NCBI Taxonomy" id="564608"/>
    <lineage>
        <taxon>Eukaryota</taxon>
        <taxon>Viridiplantae</taxon>
        <taxon>Chlorophyta</taxon>
        <taxon>Mamiellophyceae</taxon>
        <taxon>Mamiellales</taxon>
        <taxon>Mamiellaceae</taxon>
        <taxon>Micromonas</taxon>
    </lineage>
</organism>
<dbReference type="eggNOG" id="ENOG502S296">
    <property type="taxonomic scope" value="Eukaryota"/>
</dbReference>
<evidence type="ECO:0000313" key="1">
    <source>
        <dbReference type="EMBL" id="EEH53998.1"/>
    </source>
</evidence>
<keyword evidence="2" id="KW-1185">Reference proteome</keyword>
<sequence>MGGDDATSAALASADALYASGDVAAALDVYAEVFGLRESPPANVLRERLASSSSSSSSSMRRVLYTGPHTTAFARMALSLVHAARCVKRVAPADVSTAEALLRAAAASNDAGDAVAVAAADAELALLLCQEGRDDDAKTILARRGFRYRLSREVLRYDRDDDDEDERDDDEVAEAIATHSKHVRVFDDAVPEAMLGVLRDAFRPSSSFWREHAYARSDCGFFSYVHELATPTPPQNVMDVVVRHAWRIARLAFPACATATRAEWWAHARPHACGHQARSVWLSRLSPYDPVGAVHADP</sequence>
<dbReference type="OrthoDB" id="64523at2759"/>
<accession>C1N0C0</accession>
<dbReference type="GeneID" id="9687048"/>
<gene>
    <name evidence="1" type="ORF">MICPUCDRAFT_50965</name>
</gene>
<proteinExistence type="predicted"/>
<name>C1N0C0_MICPC</name>
<protein>
    <submittedName>
        <fullName evidence="1">Predicted protein</fullName>
    </submittedName>
</protein>
<dbReference type="AlphaFoldDB" id="C1N0C0"/>